<keyword evidence="3" id="KW-1185">Reference proteome</keyword>
<dbReference type="Pfam" id="PF04865">
    <property type="entry name" value="Baseplate_J"/>
    <property type="match status" value="1"/>
</dbReference>
<dbReference type="InterPro" id="IPR006949">
    <property type="entry name" value="Barrel_Baseplate_J-like"/>
</dbReference>
<evidence type="ECO:0000259" key="1">
    <source>
        <dbReference type="Pfam" id="PF04865"/>
    </source>
</evidence>
<sequence>MTYEFITSNGTVVPDTSTIREEVIQEVVEVLGVSEEVARDNSTLEGRLVDSETETRKSVAINNAKLSNQINPNLAESGFFDAIYALFGGEREAATRSSTSVLLTGIAGTPIPANSFVRNKTTKTLWYTTSEVTLDSNGQAVATVLSENTGSIVGAAGDISEIVSGVVGWETVTNPSNATEGRELQSLTSAKIERAQQLSLNAGTTMAAVVSNVSNLENVLGVSARENRTNEPLLIDGITIPAKSTWLCVDGGDDNQIAEQYVIHTHGTGFYGFTNMVAGEYVDPLSGQVYDSTNIPVNFDRPSDVPIKIEVTANLVSSIDVITQIKTGVQEWAAANIEGYKGCSLANDISPFEISSALNEYFNAPSIYVKKVRVTTVADDSFSTNDIPINLWEKASITNSDITVIPA</sequence>
<evidence type="ECO:0000313" key="3">
    <source>
        <dbReference type="Proteomes" id="UP000683424"/>
    </source>
</evidence>
<gene>
    <name evidence="2" type="ORF">vBVpPBT1011_0011</name>
</gene>
<name>A0A8F3BFA3_9CAUD</name>
<reference evidence="2" key="1">
    <citation type="submission" date="2020-09" db="EMBL/GenBank/DDBJ databases">
        <authorList>
            <person name="Gao C."/>
            <person name="Qiu Z."/>
        </authorList>
    </citation>
    <scope>NUCLEOTIDE SEQUENCE</scope>
</reference>
<proteinExistence type="predicted"/>
<dbReference type="Proteomes" id="UP000683424">
    <property type="component" value="Segment"/>
</dbReference>
<organism evidence="2 3">
    <name type="scientific">Vibrio phage vB_VpP_BT-1011</name>
    <dbReference type="NCBI Taxonomy" id="2799672"/>
    <lineage>
        <taxon>Viruses</taxon>
        <taxon>Duplodnaviria</taxon>
        <taxon>Heunggongvirae</taxon>
        <taxon>Uroviricota</taxon>
        <taxon>Caudoviricetes</taxon>
        <taxon>Tieomvirus</taxon>
        <taxon>Tieomvirus BT1011</taxon>
    </lineage>
</organism>
<feature type="domain" description="Baseplate protein J-like barrel" evidence="1">
    <location>
        <begin position="101"/>
        <end position="181"/>
    </location>
</feature>
<protein>
    <submittedName>
        <fullName evidence="2">Baseplate assembly protein</fullName>
    </submittedName>
</protein>
<dbReference type="EMBL" id="MW009675">
    <property type="protein sequence ID" value="QWX10210.1"/>
    <property type="molecule type" value="Genomic_DNA"/>
</dbReference>
<accession>A0A8F3BFA3</accession>
<evidence type="ECO:0000313" key="2">
    <source>
        <dbReference type="EMBL" id="QWX10210.1"/>
    </source>
</evidence>